<dbReference type="EMBL" id="JAGINW010000001">
    <property type="protein sequence ID" value="MBP2322631.1"/>
    <property type="molecule type" value="Genomic_DNA"/>
</dbReference>
<evidence type="ECO:0000313" key="2">
    <source>
        <dbReference type="Proteomes" id="UP001519332"/>
    </source>
</evidence>
<accession>A0ABS4TFM0</accession>
<sequence>MSHLAREIDRQLVWIEKHADDLMATVKDLSADVRAEMQGPGWDEVQCQAIRLALNNWGDNCGRSIMSTEAELRAFRQELVYALRQL</sequence>
<name>A0ABS4TFM0_9PSEU</name>
<protein>
    <recommendedName>
        <fullName evidence="3">WXG100 family type VII secretion target</fullName>
    </recommendedName>
</protein>
<organism evidence="1 2">
    <name type="scientific">Kibdelosporangium banguiense</name>
    <dbReference type="NCBI Taxonomy" id="1365924"/>
    <lineage>
        <taxon>Bacteria</taxon>
        <taxon>Bacillati</taxon>
        <taxon>Actinomycetota</taxon>
        <taxon>Actinomycetes</taxon>
        <taxon>Pseudonocardiales</taxon>
        <taxon>Pseudonocardiaceae</taxon>
        <taxon>Kibdelosporangium</taxon>
    </lineage>
</organism>
<dbReference type="Proteomes" id="UP001519332">
    <property type="component" value="Unassembled WGS sequence"/>
</dbReference>
<dbReference type="RefSeq" id="WP_209638198.1">
    <property type="nucleotide sequence ID" value="NZ_JAGINW010000001.1"/>
</dbReference>
<gene>
    <name evidence="1" type="ORF">JOF56_003016</name>
</gene>
<evidence type="ECO:0000313" key="1">
    <source>
        <dbReference type="EMBL" id="MBP2322631.1"/>
    </source>
</evidence>
<proteinExistence type="predicted"/>
<reference evidence="1 2" key="1">
    <citation type="submission" date="2021-03" db="EMBL/GenBank/DDBJ databases">
        <title>Sequencing the genomes of 1000 actinobacteria strains.</title>
        <authorList>
            <person name="Klenk H.-P."/>
        </authorList>
    </citation>
    <scope>NUCLEOTIDE SEQUENCE [LARGE SCALE GENOMIC DNA]</scope>
    <source>
        <strain evidence="1 2">DSM 46670</strain>
    </source>
</reference>
<comment type="caution">
    <text evidence="1">The sequence shown here is derived from an EMBL/GenBank/DDBJ whole genome shotgun (WGS) entry which is preliminary data.</text>
</comment>
<evidence type="ECO:0008006" key="3">
    <source>
        <dbReference type="Google" id="ProtNLM"/>
    </source>
</evidence>
<keyword evidence="2" id="KW-1185">Reference proteome</keyword>